<feature type="domain" description="OmpR/PhoB-type" evidence="2">
    <location>
        <begin position="1"/>
        <end position="82"/>
    </location>
</feature>
<dbReference type="AlphaFoldDB" id="X0V810"/>
<reference evidence="3" key="1">
    <citation type="journal article" date="2014" name="Front. Microbiol.">
        <title>High frequency of phylogenetically diverse reductive dehalogenase-homologous genes in deep subseafloor sedimentary metagenomes.</title>
        <authorList>
            <person name="Kawai M."/>
            <person name="Futagami T."/>
            <person name="Toyoda A."/>
            <person name="Takaki Y."/>
            <person name="Nishi S."/>
            <person name="Hori S."/>
            <person name="Arai W."/>
            <person name="Tsubouchi T."/>
            <person name="Morono Y."/>
            <person name="Uchiyama I."/>
            <person name="Ito T."/>
            <person name="Fujiyama A."/>
            <person name="Inagaki F."/>
            <person name="Takami H."/>
        </authorList>
    </citation>
    <scope>NUCLEOTIDE SEQUENCE</scope>
    <source>
        <strain evidence="3">Expedition CK06-06</strain>
    </source>
</reference>
<evidence type="ECO:0000313" key="3">
    <source>
        <dbReference type="EMBL" id="GAG14304.1"/>
    </source>
</evidence>
<dbReference type="Gene3D" id="1.10.10.10">
    <property type="entry name" value="Winged helix-like DNA-binding domain superfamily/Winged helix DNA-binding domain"/>
    <property type="match status" value="1"/>
</dbReference>
<dbReference type="CDD" id="cd00383">
    <property type="entry name" value="trans_reg_C"/>
    <property type="match status" value="1"/>
</dbReference>
<comment type="caution">
    <text evidence="3">The sequence shown here is derived from an EMBL/GenBank/DDBJ whole genome shotgun (WGS) entry which is preliminary data.</text>
</comment>
<dbReference type="EMBL" id="BARS01037556">
    <property type="protein sequence ID" value="GAG14304.1"/>
    <property type="molecule type" value="Genomic_DNA"/>
</dbReference>
<evidence type="ECO:0000259" key="2">
    <source>
        <dbReference type="PROSITE" id="PS51755"/>
    </source>
</evidence>
<dbReference type="Pfam" id="PF00486">
    <property type="entry name" value="Trans_reg_C"/>
    <property type="match status" value="1"/>
</dbReference>
<dbReference type="SUPFAM" id="SSF46894">
    <property type="entry name" value="C-terminal effector domain of the bipartite response regulators"/>
    <property type="match status" value="1"/>
</dbReference>
<dbReference type="InterPro" id="IPR016032">
    <property type="entry name" value="Sig_transdc_resp-reg_C-effctor"/>
</dbReference>
<evidence type="ECO:0000256" key="1">
    <source>
        <dbReference type="ARBA" id="ARBA00023125"/>
    </source>
</evidence>
<organism evidence="3">
    <name type="scientific">marine sediment metagenome</name>
    <dbReference type="NCBI Taxonomy" id="412755"/>
    <lineage>
        <taxon>unclassified sequences</taxon>
        <taxon>metagenomes</taxon>
        <taxon>ecological metagenomes</taxon>
    </lineage>
</organism>
<dbReference type="GO" id="GO:0006355">
    <property type="term" value="P:regulation of DNA-templated transcription"/>
    <property type="evidence" value="ECO:0007669"/>
    <property type="project" value="InterPro"/>
</dbReference>
<protein>
    <recommendedName>
        <fullName evidence="2">OmpR/PhoB-type domain-containing protein</fullName>
    </recommendedName>
</protein>
<dbReference type="SMART" id="SM00862">
    <property type="entry name" value="Trans_reg_C"/>
    <property type="match status" value="1"/>
</dbReference>
<dbReference type="GO" id="GO:0000160">
    <property type="term" value="P:phosphorelay signal transduction system"/>
    <property type="evidence" value="ECO:0007669"/>
    <property type="project" value="InterPro"/>
</dbReference>
<sequence>TAAGNEVRLTPTEYNLLQELVLNAGKVLAHDYLLRRVWGPEYGQEREYLHVFIGRLRSKLEPDPAKPKYIITVPGIGYRLERIG</sequence>
<gene>
    <name evidence="3" type="ORF">S01H1_57581</name>
</gene>
<dbReference type="InterPro" id="IPR001867">
    <property type="entry name" value="OmpR/PhoB-type_DNA-bd"/>
</dbReference>
<accession>X0V810</accession>
<dbReference type="GO" id="GO:0003677">
    <property type="term" value="F:DNA binding"/>
    <property type="evidence" value="ECO:0007669"/>
    <property type="project" value="UniProtKB-KW"/>
</dbReference>
<feature type="non-terminal residue" evidence="3">
    <location>
        <position position="1"/>
    </location>
</feature>
<proteinExistence type="predicted"/>
<dbReference type="PROSITE" id="PS51755">
    <property type="entry name" value="OMPR_PHOB"/>
    <property type="match status" value="1"/>
</dbReference>
<name>X0V810_9ZZZZ</name>
<dbReference type="InterPro" id="IPR036388">
    <property type="entry name" value="WH-like_DNA-bd_sf"/>
</dbReference>
<keyword evidence="1" id="KW-0238">DNA-binding</keyword>